<dbReference type="Proteomes" id="UP001279734">
    <property type="component" value="Unassembled WGS sequence"/>
</dbReference>
<accession>A0AAD3XHK6</accession>
<organism evidence="2 3">
    <name type="scientific">Nepenthes gracilis</name>
    <name type="common">Slender pitcher plant</name>
    <dbReference type="NCBI Taxonomy" id="150966"/>
    <lineage>
        <taxon>Eukaryota</taxon>
        <taxon>Viridiplantae</taxon>
        <taxon>Streptophyta</taxon>
        <taxon>Embryophyta</taxon>
        <taxon>Tracheophyta</taxon>
        <taxon>Spermatophyta</taxon>
        <taxon>Magnoliopsida</taxon>
        <taxon>eudicotyledons</taxon>
        <taxon>Gunneridae</taxon>
        <taxon>Pentapetalae</taxon>
        <taxon>Caryophyllales</taxon>
        <taxon>Nepenthaceae</taxon>
        <taxon>Nepenthes</taxon>
    </lineage>
</organism>
<reference evidence="2" key="1">
    <citation type="submission" date="2023-05" db="EMBL/GenBank/DDBJ databases">
        <title>Nepenthes gracilis genome sequencing.</title>
        <authorList>
            <person name="Fukushima K."/>
        </authorList>
    </citation>
    <scope>NUCLEOTIDE SEQUENCE</scope>
    <source>
        <strain evidence="2">SING2019-196</strain>
    </source>
</reference>
<dbReference type="EMBL" id="BSYO01000005">
    <property type="protein sequence ID" value="GMH04828.1"/>
    <property type="molecule type" value="Genomic_DNA"/>
</dbReference>
<name>A0AAD3XHK6_NEPGR</name>
<comment type="caution">
    <text evidence="2">The sequence shown here is derived from an EMBL/GenBank/DDBJ whole genome shotgun (WGS) entry which is preliminary data.</text>
</comment>
<protein>
    <submittedName>
        <fullName evidence="2">Uncharacterized protein</fullName>
    </submittedName>
</protein>
<feature type="region of interest" description="Disordered" evidence="1">
    <location>
        <begin position="109"/>
        <end position="130"/>
    </location>
</feature>
<sequence>MNLPPGQITAKHKVHCCGRERKSSFPPPRKLKQRIKKTYGSTSKVALTTSSRESKIPSQHPSASGSSQAMHPQNNEKITQPHGSCRTPTWIEQLNLSCSQCRIPLFRHRKREDSPPQQDQLHPIPTTKWA</sequence>
<evidence type="ECO:0000313" key="3">
    <source>
        <dbReference type="Proteomes" id="UP001279734"/>
    </source>
</evidence>
<evidence type="ECO:0000313" key="2">
    <source>
        <dbReference type="EMBL" id="GMH04828.1"/>
    </source>
</evidence>
<keyword evidence="3" id="KW-1185">Reference proteome</keyword>
<evidence type="ECO:0000256" key="1">
    <source>
        <dbReference type="SAM" id="MobiDB-lite"/>
    </source>
</evidence>
<gene>
    <name evidence="2" type="ORF">Nepgr_006668</name>
</gene>
<proteinExistence type="predicted"/>
<feature type="compositionally biased region" description="Polar residues" evidence="1">
    <location>
        <begin position="39"/>
        <end position="86"/>
    </location>
</feature>
<dbReference type="AlphaFoldDB" id="A0AAD3XHK6"/>
<feature type="region of interest" description="Disordered" evidence="1">
    <location>
        <begin position="1"/>
        <end position="86"/>
    </location>
</feature>